<evidence type="ECO:0000313" key="11">
    <source>
        <dbReference type="EMBL" id="PJZ70097.1"/>
    </source>
</evidence>
<comment type="similarity">
    <text evidence="8">Belongs to the tRNA nucleotidyltransferase/poly(A) polymerase family.</text>
</comment>
<dbReference type="InterPro" id="IPR032828">
    <property type="entry name" value="PolyA_RNA-bd"/>
</dbReference>
<dbReference type="GO" id="GO:0016779">
    <property type="term" value="F:nucleotidyltransferase activity"/>
    <property type="evidence" value="ECO:0007669"/>
    <property type="project" value="UniProtKB-KW"/>
</dbReference>
<evidence type="ECO:0000256" key="3">
    <source>
        <dbReference type="ARBA" id="ARBA00022694"/>
    </source>
</evidence>
<dbReference type="AlphaFoldDB" id="A0A2M9ZMM3"/>
<organism evidence="12 14">
    <name type="scientific">Leptospira perolatii</name>
    <dbReference type="NCBI Taxonomy" id="2023191"/>
    <lineage>
        <taxon>Bacteria</taxon>
        <taxon>Pseudomonadati</taxon>
        <taxon>Spirochaetota</taxon>
        <taxon>Spirochaetia</taxon>
        <taxon>Leptospirales</taxon>
        <taxon>Leptospiraceae</taxon>
        <taxon>Leptospira</taxon>
    </lineage>
</organism>
<gene>
    <name evidence="11" type="ORF">CH360_07675</name>
    <name evidence="12" type="ORF">CH373_09930</name>
</gene>
<dbReference type="Gene3D" id="3.30.460.10">
    <property type="entry name" value="Beta Polymerase, domain 2"/>
    <property type="match status" value="1"/>
</dbReference>
<feature type="domain" description="Poly A polymerase head" evidence="9">
    <location>
        <begin position="37"/>
        <end position="158"/>
    </location>
</feature>
<keyword evidence="4" id="KW-0548">Nucleotidyltransferase</keyword>
<evidence type="ECO:0000256" key="4">
    <source>
        <dbReference type="ARBA" id="ARBA00022695"/>
    </source>
</evidence>
<dbReference type="PANTHER" id="PTHR46173:SF1">
    <property type="entry name" value="CCA TRNA NUCLEOTIDYLTRANSFERASE 1, MITOCHONDRIAL"/>
    <property type="match status" value="1"/>
</dbReference>
<keyword evidence="7" id="KW-0460">Magnesium</keyword>
<dbReference type="Gene3D" id="1.10.246.80">
    <property type="match status" value="1"/>
</dbReference>
<dbReference type="GO" id="GO:0000049">
    <property type="term" value="F:tRNA binding"/>
    <property type="evidence" value="ECO:0007669"/>
    <property type="project" value="TreeGrafter"/>
</dbReference>
<proteinExistence type="inferred from homology"/>
<keyword evidence="5" id="KW-0479">Metal-binding</keyword>
<dbReference type="EMBL" id="NPDY01000005">
    <property type="protein sequence ID" value="PJZ70097.1"/>
    <property type="molecule type" value="Genomic_DNA"/>
</dbReference>
<evidence type="ECO:0000256" key="5">
    <source>
        <dbReference type="ARBA" id="ARBA00022723"/>
    </source>
</evidence>
<evidence type="ECO:0000313" key="14">
    <source>
        <dbReference type="Proteomes" id="UP000231990"/>
    </source>
</evidence>
<dbReference type="GO" id="GO:0000166">
    <property type="term" value="F:nucleotide binding"/>
    <property type="evidence" value="ECO:0007669"/>
    <property type="project" value="UniProtKB-KW"/>
</dbReference>
<keyword evidence="13" id="KW-1185">Reference proteome</keyword>
<sequence length="443" mass="50858">MKSALPNPQELISRIPEPFQSDLYTLTQTIQNAGGSAYIVGGSVRDLVLGKIPKEFDLAVSLIPEHVQKIFKRVVPTGIKHGTVTVLLEDRTYELTTFRKDEDYKDGRRPESVSFGVTLSEDLRRRDFTMNALALDLLGETLVDEHGGLEDIRAKIIRTIGNPVHRFQEDGLRPVRAIRFVSSLGFHIHPDTANAIQTCRPVTAKVSTERIHDEFLKMLTCLEPSASLTYLKNYKILELFHSTPMYPDPDHVWDLRISFLSLLPTEPDRIRLAYFLRMAFGSFSAYAEWKKFFKELRFSNKRTKEAQFLCSKFGEILEHSETLQKENGTELRHTIRKILLSPVCQFIGKEQTWEFCEELGKLWEVWVGSPPAWLEVARAEWRATPPLLLTDLQINGNDILSEFPQTPPQRLGPLLQACLQFVLEFPEQNERESLIHKIRDSQI</sequence>
<evidence type="ECO:0000256" key="8">
    <source>
        <dbReference type="RuleBase" id="RU003953"/>
    </source>
</evidence>
<keyword evidence="8" id="KW-0694">RNA-binding</keyword>
<accession>A0A2M9ZMM3</accession>
<dbReference type="SUPFAM" id="SSF81301">
    <property type="entry name" value="Nucleotidyltransferase"/>
    <property type="match status" value="1"/>
</dbReference>
<dbReference type="PANTHER" id="PTHR46173">
    <property type="entry name" value="CCA TRNA NUCLEOTIDYLTRANSFERASE 1, MITOCHONDRIAL"/>
    <property type="match status" value="1"/>
</dbReference>
<dbReference type="Gene3D" id="1.10.3090.10">
    <property type="entry name" value="cca-adding enzyme, domain 2"/>
    <property type="match status" value="1"/>
</dbReference>
<reference evidence="13 14" key="1">
    <citation type="submission" date="2017-07" db="EMBL/GenBank/DDBJ databases">
        <title>Leptospira spp. isolated from tropical soils.</title>
        <authorList>
            <person name="Thibeaux R."/>
            <person name="Iraola G."/>
            <person name="Ferres I."/>
            <person name="Bierque E."/>
            <person name="Girault D."/>
            <person name="Soupe-Gilbert M.-E."/>
            <person name="Picardeau M."/>
            <person name="Goarant C."/>
        </authorList>
    </citation>
    <scope>NUCLEOTIDE SEQUENCE [LARGE SCALE GENOMIC DNA]</scope>
    <source>
        <strain evidence="12 14">FH1-B-B1</strain>
        <strain evidence="11 13">FH1-B-C1</strain>
    </source>
</reference>
<evidence type="ECO:0000313" key="12">
    <source>
        <dbReference type="EMBL" id="PJZ73285.1"/>
    </source>
</evidence>
<evidence type="ECO:0000256" key="6">
    <source>
        <dbReference type="ARBA" id="ARBA00022741"/>
    </source>
</evidence>
<dbReference type="InterPro" id="IPR050264">
    <property type="entry name" value="Bact_CCA-adding_enz_type3_sf"/>
</dbReference>
<keyword evidence="3" id="KW-0819">tRNA processing</keyword>
<dbReference type="Proteomes" id="UP000231990">
    <property type="component" value="Unassembled WGS sequence"/>
</dbReference>
<evidence type="ECO:0000256" key="2">
    <source>
        <dbReference type="ARBA" id="ARBA00022679"/>
    </source>
</evidence>
<dbReference type="GO" id="GO:0046872">
    <property type="term" value="F:metal ion binding"/>
    <property type="evidence" value="ECO:0007669"/>
    <property type="project" value="UniProtKB-KW"/>
</dbReference>
<dbReference type="EMBL" id="NPDZ01000005">
    <property type="protein sequence ID" value="PJZ73285.1"/>
    <property type="molecule type" value="Genomic_DNA"/>
</dbReference>
<dbReference type="OrthoDB" id="9805698at2"/>
<keyword evidence="2 8" id="KW-0808">Transferase</keyword>
<evidence type="ECO:0000259" key="10">
    <source>
        <dbReference type="Pfam" id="PF12627"/>
    </source>
</evidence>
<evidence type="ECO:0000313" key="13">
    <source>
        <dbReference type="Proteomes" id="UP000231962"/>
    </source>
</evidence>
<dbReference type="Pfam" id="PF01743">
    <property type="entry name" value="PolyA_pol"/>
    <property type="match status" value="1"/>
</dbReference>
<comment type="cofactor">
    <cofactor evidence="1">
        <name>Mg(2+)</name>
        <dbReference type="ChEBI" id="CHEBI:18420"/>
    </cofactor>
</comment>
<dbReference type="Pfam" id="PF12627">
    <property type="entry name" value="PolyA_pol_RNAbd"/>
    <property type="match status" value="1"/>
</dbReference>
<comment type="caution">
    <text evidence="12">The sequence shown here is derived from an EMBL/GenBank/DDBJ whole genome shotgun (WGS) entry which is preliminary data.</text>
</comment>
<evidence type="ECO:0000256" key="1">
    <source>
        <dbReference type="ARBA" id="ARBA00001946"/>
    </source>
</evidence>
<name>A0A2M9ZMM3_9LEPT</name>
<protein>
    <submittedName>
        <fullName evidence="12">Poly-A polymerase</fullName>
    </submittedName>
</protein>
<keyword evidence="6" id="KW-0547">Nucleotide-binding</keyword>
<dbReference type="RefSeq" id="WP_100713433.1">
    <property type="nucleotide sequence ID" value="NZ_NPDY01000005.1"/>
</dbReference>
<evidence type="ECO:0000256" key="7">
    <source>
        <dbReference type="ARBA" id="ARBA00022842"/>
    </source>
</evidence>
<dbReference type="InterPro" id="IPR002646">
    <property type="entry name" value="PolA_pol_head_dom"/>
</dbReference>
<dbReference type="Proteomes" id="UP000231962">
    <property type="component" value="Unassembled WGS sequence"/>
</dbReference>
<dbReference type="SUPFAM" id="SSF81891">
    <property type="entry name" value="Poly A polymerase C-terminal region-like"/>
    <property type="match status" value="1"/>
</dbReference>
<dbReference type="InterPro" id="IPR043519">
    <property type="entry name" value="NT_sf"/>
</dbReference>
<dbReference type="CDD" id="cd05398">
    <property type="entry name" value="NT_ClassII-CCAase"/>
    <property type="match status" value="1"/>
</dbReference>
<evidence type="ECO:0000259" key="9">
    <source>
        <dbReference type="Pfam" id="PF01743"/>
    </source>
</evidence>
<dbReference type="GO" id="GO:0008033">
    <property type="term" value="P:tRNA processing"/>
    <property type="evidence" value="ECO:0007669"/>
    <property type="project" value="UniProtKB-KW"/>
</dbReference>
<feature type="domain" description="tRNA nucleotidyltransferase/poly(A) polymerase RNA and SrmB- binding" evidence="10">
    <location>
        <begin position="185"/>
        <end position="239"/>
    </location>
</feature>